<keyword evidence="8" id="KW-1185">Reference proteome</keyword>
<sequence>MNMDADKDLVFRLHDDDIGAFDLLYQKYHQAIYRNIYKLTKDDDISCDILQDIFIALWEKRAEIKADQSVSGWLFVLSFNKSISHLRKKLREAAVVNAMPFAEIEQEDSSLHLIDDQYYLLHQAINQLSPQRKKVFTLCKLEGKTYEEAAETLNISKHTVKEYLGHAVAAVKNHIHEHQAEWKTAGVLLACYWVGIDQ</sequence>
<keyword evidence="4" id="KW-0804">Transcription</keyword>
<dbReference type="PANTHER" id="PTHR43133:SF46">
    <property type="entry name" value="RNA POLYMERASE SIGMA-70 FACTOR ECF SUBFAMILY"/>
    <property type="match status" value="1"/>
</dbReference>
<dbReference type="AlphaFoldDB" id="A0A5B8VXN6"/>
<dbReference type="PANTHER" id="PTHR43133">
    <property type="entry name" value="RNA POLYMERASE ECF-TYPE SIGMA FACTO"/>
    <property type="match status" value="1"/>
</dbReference>
<keyword evidence="3" id="KW-0731">Sigma factor</keyword>
<evidence type="ECO:0000256" key="4">
    <source>
        <dbReference type="ARBA" id="ARBA00023163"/>
    </source>
</evidence>
<evidence type="ECO:0000259" key="6">
    <source>
        <dbReference type="Pfam" id="PF08281"/>
    </source>
</evidence>
<evidence type="ECO:0000313" key="8">
    <source>
        <dbReference type="Proteomes" id="UP000321362"/>
    </source>
</evidence>
<dbReference type="SUPFAM" id="SSF88659">
    <property type="entry name" value="Sigma3 and sigma4 domains of RNA polymerase sigma factors"/>
    <property type="match status" value="1"/>
</dbReference>
<comment type="similarity">
    <text evidence="1">Belongs to the sigma-70 factor family. ECF subfamily.</text>
</comment>
<dbReference type="InterPro" id="IPR039425">
    <property type="entry name" value="RNA_pol_sigma-70-like"/>
</dbReference>
<feature type="domain" description="RNA polymerase sigma factor 70 region 4 type 2" evidence="6">
    <location>
        <begin position="120"/>
        <end position="169"/>
    </location>
</feature>
<dbReference type="GO" id="GO:0003677">
    <property type="term" value="F:DNA binding"/>
    <property type="evidence" value="ECO:0007669"/>
    <property type="project" value="InterPro"/>
</dbReference>
<dbReference type="NCBIfam" id="TIGR02937">
    <property type="entry name" value="sigma70-ECF"/>
    <property type="match status" value="1"/>
</dbReference>
<accession>A0A5B8VXN6</accession>
<evidence type="ECO:0000259" key="5">
    <source>
        <dbReference type="Pfam" id="PF04542"/>
    </source>
</evidence>
<dbReference type="SUPFAM" id="SSF88946">
    <property type="entry name" value="Sigma2 domain of RNA polymerase sigma factors"/>
    <property type="match status" value="1"/>
</dbReference>
<reference evidence="7 8" key="1">
    <citation type="journal article" date="2013" name="J. Microbiol.">
        <title>Mucilaginibacter ginsenosidivorax sp. nov., with ginsenoside converting activity isolated from sediment.</title>
        <authorList>
            <person name="Kim J.K."/>
            <person name="Choi T.E."/>
            <person name="Liu Q.M."/>
            <person name="Park H.Y."/>
            <person name="Yi T.H."/>
            <person name="Yoon M.H."/>
            <person name="Kim S.C."/>
            <person name="Im W.T."/>
        </authorList>
    </citation>
    <scope>NUCLEOTIDE SEQUENCE [LARGE SCALE GENOMIC DNA]</scope>
    <source>
        <strain evidence="7 8">KHI28</strain>
    </source>
</reference>
<keyword evidence="2" id="KW-0805">Transcription regulation</keyword>
<protein>
    <submittedName>
        <fullName evidence="7">Sigma-70 family RNA polymerase sigma factor</fullName>
    </submittedName>
</protein>
<dbReference type="GO" id="GO:0006352">
    <property type="term" value="P:DNA-templated transcription initiation"/>
    <property type="evidence" value="ECO:0007669"/>
    <property type="project" value="InterPro"/>
</dbReference>
<dbReference type="Pfam" id="PF08281">
    <property type="entry name" value="Sigma70_r4_2"/>
    <property type="match status" value="1"/>
</dbReference>
<gene>
    <name evidence="7" type="ORF">FSB76_10380</name>
</gene>
<dbReference type="InterPro" id="IPR036388">
    <property type="entry name" value="WH-like_DNA-bd_sf"/>
</dbReference>
<feature type="domain" description="RNA polymerase sigma-70 region 2" evidence="5">
    <location>
        <begin position="24"/>
        <end position="90"/>
    </location>
</feature>
<dbReference type="CDD" id="cd06171">
    <property type="entry name" value="Sigma70_r4"/>
    <property type="match status" value="1"/>
</dbReference>
<name>A0A5B8VXN6_9SPHI</name>
<dbReference type="Pfam" id="PF04542">
    <property type="entry name" value="Sigma70_r2"/>
    <property type="match status" value="1"/>
</dbReference>
<evidence type="ECO:0000256" key="3">
    <source>
        <dbReference type="ARBA" id="ARBA00023082"/>
    </source>
</evidence>
<dbReference type="Gene3D" id="1.10.1740.10">
    <property type="match status" value="1"/>
</dbReference>
<dbReference type="KEGG" id="mgk:FSB76_10380"/>
<organism evidence="7 8">
    <name type="scientific">Mucilaginibacter ginsenosidivorax</name>
    <dbReference type="NCBI Taxonomy" id="862126"/>
    <lineage>
        <taxon>Bacteria</taxon>
        <taxon>Pseudomonadati</taxon>
        <taxon>Bacteroidota</taxon>
        <taxon>Sphingobacteriia</taxon>
        <taxon>Sphingobacteriales</taxon>
        <taxon>Sphingobacteriaceae</taxon>
        <taxon>Mucilaginibacter</taxon>
    </lineage>
</organism>
<dbReference type="InterPro" id="IPR007627">
    <property type="entry name" value="RNA_pol_sigma70_r2"/>
</dbReference>
<dbReference type="OrthoDB" id="655312at2"/>
<dbReference type="Proteomes" id="UP000321362">
    <property type="component" value="Chromosome"/>
</dbReference>
<dbReference type="InterPro" id="IPR014284">
    <property type="entry name" value="RNA_pol_sigma-70_dom"/>
</dbReference>
<dbReference type="InterPro" id="IPR013324">
    <property type="entry name" value="RNA_pol_sigma_r3/r4-like"/>
</dbReference>
<proteinExistence type="inferred from homology"/>
<dbReference type="EMBL" id="CP042437">
    <property type="protein sequence ID" value="QEC76330.1"/>
    <property type="molecule type" value="Genomic_DNA"/>
</dbReference>
<evidence type="ECO:0000256" key="1">
    <source>
        <dbReference type="ARBA" id="ARBA00010641"/>
    </source>
</evidence>
<dbReference type="GO" id="GO:0016987">
    <property type="term" value="F:sigma factor activity"/>
    <property type="evidence" value="ECO:0007669"/>
    <property type="project" value="UniProtKB-KW"/>
</dbReference>
<dbReference type="Gene3D" id="1.10.10.10">
    <property type="entry name" value="Winged helix-like DNA-binding domain superfamily/Winged helix DNA-binding domain"/>
    <property type="match status" value="1"/>
</dbReference>
<evidence type="ECO:0000256" key="2">
    <source>
        <dbReference type="ARBA" id="ARBA00023015"/>
    </source>
</evidence>
<dbReference type="InterPro" id="IPR013249">
    <property type="entry name" value="RNA_pol_sigma70_r4_t2"/>
</dbReference>
<evidence type="ECO:0000313" key="7">
    <source>
        <dbReference type="EMBL" id="QEC76330.1"/>
    </source>
</evidence>
<dbReference type="InterPro" id="IPR013325">
    <property type="entry name" value="RNA_pol_sigma_r2"/>
</dbReference>